<organism evidence="4 5">
    <name type="scientific">Fusarium kuroshium</name>
    <dbReference type="NCBI Taxonomy" id="2010991"/>
    <lineage>
        <taxon>Eukaryota</taxon>
        <taxon>Fungi</taxon>
        <taxon>Dikarya</taxon>
        <taxon>Ascomycota</taxon>
        <taxon>Pezizomycotina</taxon>
        <taxon>Sordariomycetes</taxon>
        <taxon>Hypocreomycetidae</taxon>
        <taxon>Hypocreales</taxon>
        <taxon>Nectriaceae</taxon>
        <taxon>Fusarium</taxon>
        <taxon>Fusarium solani species complex</taxon>
    </lineage>
</organism>
<name>A0A3M2SS49_9HYPO</name>
<evidence type="ECO:0000256" key="1">
    <source>
        <dbReference type="ARBA" id="ARBA00022690"/>
    </source>
</evidence>
<feature type="domain" description="TIL" evidence="3">
    <location>
        <begin position="65"/>
        <end position="118"/>
    </location>
</feature>
<dbReference type="PANTHER" id="PTHR23259">
    <property type="entry name" value="RIDDLE"/>
    <property type="match status" value="1"/>
</dbReference>
<evidence type="ECO:0000313" key="5">
    <source>
        <dbReference type="Proteomes" id="UP000277212"/>
    </source>
</evidence>
<dbReference type="STRING" id="2010991.A0A3M2SS49"/>
<dbReference type="CDD" id="cd19941">
    <property type="entry name" value="TIL"/>
    <property type="match status" value="1"/>
</dbReference>
<dbReference type="InterPro" id="IPR002919">
    <property type="entry name" value="TIL_dom"/>
</dbReference>
<dbReference type="FunFam" id="2.10.25.10:FF:000055">
    <property type="entry name" value="alpha-tectorin isoform X1"/>
    <property type="match status" value="1"/>
</dbReference>
<comment type="caution">
    <text evidence="4">The sequence shown here is derived from an EMBL/GenBank/DDBJ whole genome shotgun (WGS) entry which is preliminary data.</text>
</comment>
<dbReference type="InterPro" id="IPR051368">
    <property type="entry name" value="SerProtInhib-TIL_Domain"/>
</dbReference>
<gene>
    <name evidence="4" type="ORF">CDV36_000175</name>
</gene>
<dbReference type="AlphaFoldDB" id="A0A3M2SS49"/>
<dbReference type="SUPFAM" id="SSF57567">
    <property type="entry name" value="Serine protease inhibitors"/>
    <property type="match status" value="1"/>
</dbReference>
<dbReference type="GO" id="GO:0030414">
    <property type="term" value="F:peptidase inhibitor activity"/>
    <property type="evidence" value="ECO:0007669"/>
    <property type="project" value="UniProtKB-KW"/>
</dbReference>
<sequence length="118" mass="13015">MIRRTEHFFSFSTIRIEFHTVQHQQITHLNHITSTRLSKMKFSISLVALFATGILASPAPKAQKCPADRVWSDCGSACPETCTSSPDRICITLCVPGCFCKKGLVLNQAGTCVPRSKC</sequence>
<dbReference type="OrthoDB" id="7695409at2759"/>
<keyword evidence="2" id="KW-1015">Disulfide bond</keyword>
<accession>A0A3M2SS49</accession>
<keyword evidence="5" id="KW-1185">Reference proteome</keyword>
<reference evidence="4 5" key="1">
    <citation type="submission" date="2017-06" db="EMBL/GenBank/DDBJ databases">
        <title>Comparative genomic analysis of Ambrosia Fusariam Clade fungi.</title>
        <authorList>
            <person name="Stajich J.E."/>
            <person name="Carrillo J."/>
            <person name="Kijimoto T."/>
            <person name="Eskalen A."/>
            <person name="O'Donnell K."/>
            <person name="Kasson M."/>
        </authorList>
    </citation>
    <scope>NUCLEOTIDE SEQUENCE [LARGE SCALE GENOMIC DNA]</scope>
    <source>
        <strain evidence="4">UCR3666</strain>
    </source>
</reference>
<evidence type="ECO:0000313" key="4">
    <source>
        <dbReference type="EMBL" id="RMJ20155.1"/>
    </source>
</evidence>
<evidence type="ECO:0000256" key="2">
    <source>
        <dbReference type="ARBA" id="ARBA00023157"/>
    </source>
</evidence>
<dbReference type="EMBL" id="NKUJ01000002">
    <property type="protein sequence ID" value="RMJ20155.1"/>
    <property type="molecule type" value="Genomic_DNA"/>
</dbReference>
<dbReference type="Gene3D" id="2.10.25.10">
    <property type="entry name" value="Laminin"/>
    <property type="match status" value="1"/>
</dbReference>
<proteinExistence type="predicted"/>
<dbReference type="Proteomes" id="UP000277212">
    <property type="component" value="Unassembled WGS sequence"/>
</dbReference>
<evidence type="ECO:0000259" key="3">
    <source>
        <dbReference type="Pfam" id="PF01826"/>
    </source>
</evidence>
<protein>
    <recommendedName>
        <fullName evidence="3">TIL domain-containing protein</fullName>
    </recommendedName>
</protein>
<dbReference type="InterPro" id="IPR036084">
    <property type="entry name" value="Ser_inhib-like_sf"/>
</dbReference>
<dbReference type="PANTHER" id="PTHR23259:SF70">
    <property type="entry name" value="ACCESSORY GLAND PROTEIN ACP62F-RELATED"/>
    <property type="match status" value="1"/>
</dbReference>
<dbReference type="Pfam" id="PF01826">
    <property type="entry name" value="TIL"/>
    <property type="match status" value="1"/>
</dbReference>
<keyword evidence="1" id="KW-0646">Protease inhibitor</keyword>